<evidence type="ECO:0000256" key="3">
    <source>
        <dbReference type="ARBA" id="ARBA00023242"/>
    </source>
</evidence>
<comment type="similarity">
    <text evidence="2">Belongs to the AMY1 family.</text>
</comment>
<keyword evidence="6" id="KW-1185">Reference proteome</keyword>
<evidence type="ECO:0000256" key="2">
    <source>
        <dbReference type="ARBA" id="ARBA00009389"/>
    </source>
</evidence>
<sequence>MSITAKREEFRIYLERCGVMDALTKILVSLYEETEKPPDALDYIRKNLGGIVDNTSEIDNLKKELEESKAKIAELKSKLMKYEQTKDEVMVE</sequence>
<evidence type="ECO:0000313" key="6">
    <source>
        <dbReference type="Proteomes" id="UP001497644"/>
    </source>
</evidence>
<gene>
    <name evidence="5" type="ORF">LPLAT_LOCUS305</name>
</gene>
<dbReference type="EMBL" id="OZ034824">
    <property type="protein sequence ID" value="CAL1673398.1"/>
    <property type="molecule type" value="Genomic_DNA"/>
</dbReference>
<dbReference type="PANTHER" id="PTHR13168">
    <property type="entry name" value="ASSOCIATE OF C-MYC AMY-1"/>
    <property type="match status" value="1"/>
</dbReference>
<dbReference type="AlphaFoldDB" id="A0AAV2N1G2"/>
<evidence type="ECO:0008006" key="7">
    <source>
        <dbReference type="Google" id="ProtNLM"/>
    </source>
</evidence>
<name>A0AAV2N1G2_9HYME</name>
<protein>
    <recommendedName>
        <fullName evidence="7">c-Myc-binding protein</fullName>
    </recommendedName>
</protein>
<accession>A0AAV2N1G2</accession>
<dbReference type="InterPro" id="IPR026060">
    <property type="entry name" value="AMY1"/>
</dbReference>
<feature type="coiled-coil region" evidence="4">
    <location>
        <begin position="51"/>
        <end position="92"/>
    </location>
</feature>
<comment type="subcellular location">
    <subcellularLocation>
        <location evidence="1">Nucleus</location>
    </subcellularLocation>
</comment>
<dbReference type="Gene3D" id="6.10.250.1060">
    <property type="match status" value="1"/>
</dbReference>
<evidence type="ECO:0000256" key="4">
    <source>
        <dbReference type="SAM" id="Coils"/>
    </source>
</evidence>
<dbReference type="GO" id="GO:0005634">
    <property type="term" value="C:nucleus"/>
    <property type="evidence" value="ECO:0007669"/>
    <property type="project" value="UniProtKB-SubCell"/>
</dbReference>
<dbReference type="PRINTS" id="PR02028">
    <property type="entry name" value="CMYCBINDINGP"/>
</dbReference>
<reference evidence="5 6" key="1">
    <citation type="submission" date="2024-04" db="EMBL/GenBank/DDBJ databases">
        <authorList>
            <consortium name="Molecular Ecology Group"/>
        </authorList>
    </citation>
    <scope>NUCLEOTIDE SEQUENCE [LARGE SCALE GENOMIC DNA]</scope>
</reference>
<dbReference type="Proteomes" id="UP001497644">
    <property type="component" value="Chromosome 1"/>
</dbReference>
<dbReference type="GO" id="GO:0003713">
    <property type="term" value="F:transcription coactivator activity"/>
    <property type="evidence" value="ECO:0007669"/>
    <property type="project" value="InterPro"/>
</dbReference>
<proteinExistence type="inferred from homology"/>
<organism evidence="5 6">
    <name type="scientific">Lasius platythorax</name>
    <dbReference type="NCBI Taxonomy" id="488582"/>
    <lineage>
        <taxon>Eukaryota</taxon>
        <taxon>Metazoa</taxon>
        <taxon>Ecdysozoa</taxon>
        <taxon>Arthropoda</taxon>
        <taxon>Hexapoda</taxon>
        <taxon>Insecta</taxon>
        <taxon>Pterygota</taxon>
        <taxon>Neoptera</taxon>
        <taxon>Endopterygota</taxon>
        <taxon>Hymenoptera</taxon>
        <taxon>Apocrita</taxon>
        <taxon>Aculeata</taxon>
        <taxon>Formicoidea</taxon>
        <taxon>Formicidae</taxon>
        <taxon>Formicinae</taxon>
        <taxon>Lasius</taxon>
        <taxon>Lasius</taxon>
    </lineage>
</organism>
<keyword evidence="4" id="KW-0175">Coiled coil</keyword>
<evidence type="ECO:0000256" key="1">
    <source>
        <dbReference type="ARBA" id="ARBA00004123"/>
    </source>
</evidence>
<dbReference type="PANTHER" id="PTHR13168:SF0">
    <property type="entry name" value="C-MYC-BINDING PROTEIN"/>
    <property type="match status" value="1"/>
</dbReference>
<keyword evidence="3" id="KW-0539">Nucleus</keyword>
<evidence type="ECO:0000313" key="5">
    <source>
        <dbReference type="EMBL" id="CAL1673398.1"/>
    </source>
</evidence>